<evidence type="ECO:0000256" key="2">
    <source>
        <dbReference type="ARBA" id="ARBA00010995"/>
    </source>
</evidence>
<dbReference type="PANTHER" id="PTHR20275">
    <property type="entry name" value="NAD KINASE"/>
    <property type="match status" value="1"/>
</dbReference>
<accession>A0A7J7CA74</accession>
<evidence type="ECO:0000313" key="13">
    <source>
        <dbReference type="Proteomes" id="UP000593562"/>
    </source>
</evidence>
<keyword evidence="4" id="KW-0963">Cytoplasm</keyword>
<dbReference type="FunCoup" id="A0A7J7CA74">
    <property type="interactions" value="252"/>
</dbReference>
<dbReference type="FunFam" id="2.60.200.30:FF:000015">
    <property type="entry name" value="NAD(H) kinase 3"/>
    <property type="match status" value="1"/>
</dbReference>
<dbReference type="GO" id="GO:0006741">
    <property type="term" value="P:NADP+ biosynthetic process"/>
    <property type="evidence" value="ECO:0007669"/>
    <property type="project" value="InterPro"/>
</dbReference>
<keyword evidence="7" id="KW-0418">Kinase</keyword>
<dbReference type="GO" id="GO:0019674">
    <property type="term" value="P:NAD+ metabolic process"/>
    <property type="evidence" value="ECO:0007669"/>
    <property type="project" value="InterPro"/>
</dbReference>
<sequence length="442" mass="49235">MHMLGRHQGGTCRGSDPAKVAAVMLRSDRGENERLLPKKQIIDCGNTSIQSRLFHPCVLLAQVCFFVDLASIEIVDCYALLAKPLLSLKLYRVWEARSDASGNGKCNNSFAIVPTADCRLVQQSLEGQREMVRKRLLLLLKPLDVYPVRRSNGLSRFTNPRIIHHLDNRRKVHKDAIDFCQRILRQKSVDWEPVFRNNLTKSIHDVDLVVTVGGDGTLLQASHFMDDSVPVLGVNSDPTQIEEVGEIGSEFNATRSTGYLCAATIRNFEQVLDDVLEDRAFPSKLTRISICINSQRLSTYALNDILIAHPCPAAVSRLSFKIRGDRQPCSPLVNCRSSGLRVCTAAGSTAAMISAGGFAMPILSQDLQYMVREPISPGMRNSSLTHGLIKYNQYMDTTWFSEEGRIYIDGSHVFHAIQDEDSIEVSSKAPVLQVFLPDHLLL</sequence>
<evidence type="ECO:0000256" key="3">
    <source>
        <dbReference type="ARBA" id="ARBA00011738"/>
    </source>
</evidence>
<dbReference type="Pfam" id="PF01513">
    <property type="entry name" value="NAD_kinase"/>
    <property type="match status" value="1"/>
</dbReference>
<evidence type="ECO:0000256" key="9">
    <source>
        <dbReference type="ARBA" id="ARBA00022857"/>
    </source>
</evidence>
<gene>
    <name evidence="12" type="ORF">HS088_TW19G00363</name>
</gene>
<keyword evidence="8" id="KW-0067">ATP-binding</keyword>
<dbReference type="GO" id="GO:0005737">
    <property type="term" value="C:cytoplasm"/>
    <property type="evidence" value="ECO:0007669"/>
    <property type="project" value="UniProtKB-SubCell"/>
</dbReference>
<dbReference type="InterPro" id="IPR016064">
    <property type="entry name" value="NAD/diacylglycerol_kinase_sf"/>
</dbReference>
<comment type="caution">
    <text evidence="12">The sequence shown here is derived from an EMBL/GenBank/DDBJ whole genome shotgun (WGS) entry which is preliminary data.</text>
</comment>
<dbReference type="Gene3D" id="2.60.200.30">
    <property type="entry name" value="Probable inorganic polyphosphate/atp-NAD kinase, domain 2"/>
    <property type="match status" value="1"/>
</dbReference>
<dbReference type="EC" id="2.7.1.86" evidence="11"/>
<evidence type="ECO:0000256" key="7">
    <source>
        <dbReference type="ARBA" id="ARBA00022777"/>
    </source>
</evidence>
<dbReference type="GO" id="GO:0005524">
    <property type="term" value="F:ATP binding"/>
    <property type="evidence" value="ECO:0007669"/>
    <property type="project" value="UniProtKB-KW"/>
</dbReference>
<dbReference type="PANTHER" id="PTHR20275:SF28">
    <property type="entry name" value="NADH KINASE"/>
    <property type="match status" value="1"/>
</dbReference>
<dbReference type="Proteomes" id="UP000593562">
    <property type="component" value="Unassembled WGS sequence"/>
</dbReference>
<evidence type="ECO:0000256" key="6">
    <source>
        <dbReference type="ARBA" id="ARBA00022741"/>
    </source>
</evidence>
<dbReference type="InterPro" id="IPR002504">
    <property type="entry name" value="NADK"/>
</dbReference>
<name>A0A7J7CA74_TRIWF</name>
<dbReference type="SUPFAM" id="SSF111331">
    <property type="entry name" value="NAD kinase/diacylglycerol kinase-like"/>
    <property type="match status" value="1"/>
</dbReference>
<comment type="subcellular location">
    <subcellularLocation>
        <location evidence="1">Cytoplasm</location>
    </subcellularLocation>
</comment>
<keyword evidence="10" id="KW-0520">NAD</keyword>
<evidence type="ECO:0000256" key="4">
    <source>
        <dbReference type="ARBA" id="ARBA00022490"/>
    </source>
</evidence>
<dbReference type="InterPro" id="IPR017437">
    <property type="entry name" value="ATP-NAD_kinase_PpnK-typ_C"/>
</dbReference>
<evidence type="ECO:0000256" key="10">
    <source>
        <dbReference type="ARBA" id="ARBA00023027"/>
    </source>
</evidence>
<organism evidence="12 13">
    <name type="scientific">Tripterygium wilfordii</name>
    <name type="common">Thunder God vine</name>
    <dbReference type="NCBI Taxonomy" id="458696"/>
    <lineage>
        <taxon>Eukaryota</taxon>
        <taxon>Viridiplantae</taxon>
        <taxon>Streptophyta</taxon>
        <taxon>Embryophyta</taxon>
        <taxon>Tracheophyta</taxon>
        <taxon>Spermatophyta</taxon>
        <taxon>Magnoliopsida</taxon>
        <taxon>eudicotyledons</taxon>
        <taxon>Gunneridae</taxon>
        <taxon>Pentapetalae</taxon>
        <taxon>rosids</taxon>
        <taxon>fabids</taxon>
        <taxon>Celastrales</taxon>
        <taxon>Celastraceae</taxon>
        <taxon>Tripterygium</taxon>
    </lineage>
</organism>
<dbReference type="GO" id="GO:0042736">
    <property type="term" value="F:NADH kinase activity"/>
    <property type="evidence" value="ECO:0007669"/>
    <property type="project" value="UniProtKB-EC"/>
</dbReference>
<keyword evidence="9" id="KW-0521">NADP</keyword>
<proteinExistence type="inferred from homology"/>
<comment type="subunit">
    <text evidence="3">Homodimer.</text>
</comment>
<dbReference type="FunFam" id="3.40.50.10330:FF:000027">
    <property type="entry name" value="NADH kinase"/>
    <property type="match status" value="1"/>
</dbReference>
<keyword evidence="5" id="KW-0808">Transferase</keyword>
<reference evidence="12 13" key="1">
    <citation type="journal article" date="2020" name="Nat. Commun.">
        <title>Genome of Tripterygium wilfordii and identification of cytochrome P450 involved in triptolide biosynthesis.</title>
        <authorList>
            <person name="Tu L."/>
            <person name="Su P."/>
            <person name="Zhang Z."/>
            <person name="Gao L."/>
            <person name="Wang J."/>
            <person name="Hu T."/>
            <person name="Zhou J."/>
            <person name="Zhang Y."/>
            <person name="Zhao Y."/>
            <person name="Liu Y."/>
            <person name="Song Y."/>
            <person name="Tong Y."/>
            <person name="Lu Y."/>
            <person name="Yang J."/>
            <person name="Xu C."/>
            <person name="Jia M."/>
            <person name="Peters R.J."/>
            <person name="Huang L."/>
            <person name="Gao W."/>
        </authorList>
    </citation>
    <scope>NUCLEOTIDE SEQUENCE [LARGE SCALE GENOMIC DNA]</scope>
    <source>
        <strain evidence="13">cv. XIE 37</strain>
        <tissue evidence="12">Leaf</tissue>
    </source>
</reference>
<dbReference type="InParanoid" id="A0A7J7CA74"/>
<evidence type="ECO:0000256" key="5">
    <source>
        <dbReference type="ARBA" id="ARBA00022679"/>
    </source>
</evidence>
<evidence type="ECO:0000313" key="12">
    <source>
        <dbReference type="EMBL" id="KAF5730767.1"/>
    </source>
</evidence>
<evidence type="ECO:0000256" key="1">
    <source>
        <dbReference type="ARBA" id="ARBA00004496"/>
    </source>
</evidence>
<comment type="similarity">
    <text evidence="2">Belongs to the NAD kinase family.</text>
</comment>
<evidence type="ECO:0000256" key="8">
    <source>
        <dbReference type="ARBA" id="ARBA00022840"/>
    </source>
</evidence>
<protein>
    <recommendedName>
        <fullName evidence="11">NADH kinase</fullName>
        <ecNumber evidence="11">2.7.1.86</ecNumber>
    </recommendedName>
</protein>
<dbReference type="EMBL" id="JAAARO010000019">
    <property type="protein sequence ID" value="KAF5730767.1"/>
    <property type="molecule type" value="Genomic_DNA"/>
</dbReference>
<keyword evidence="6" id="KW-0547">Nucleotide-binding</keyword>
<dbReference type="GO" id="GO:0003951">
    <property type="term" value="F:NAD+ kinase activity"/>
    <property type="evidence" value="ECO:0007669"/>
    <property type="project" value="InterPro"/>
</dbReference>
<evidence type="ECO:0000256" key="11">
    <source>
        <dbReference type="ARBA" id="ARBA00066398"/>
    </source>
</evidence>
<keyword evidence="13" id="KW-1185">Reference proteome</keyword>
<dbReference type="AlphaFoldDB" id="A0A7J7CA74"/>